<organism evidence="1 2">
    <name type="scientific">Dermatophagoides pteronyssinus</name>
    <name type="common">European house dust mite</name>
    <dbReference type="NCBI Taxonomy" id="6956"/>
    <lineage>
        <taxon>Eukaryota</taxon>
        <taxon>Metazoa</taxon>
        <taxon>Ecdysozoa</taxon>
        <taxon>Arthropoda</taxon>
        <taxon>Chelicerata</taxon>
        <taxon>Arachnida</taxon>
        <taxon>Acari</taxon>
        <taxon>Acariformes</taxon>
        <taxon>Sarcoptiformes</taxon>
        <taxon>Astigmata</taxon>
        <taxon>Psoroptidia</taxon>
        <taxon>Analgoidea</taxon>
        <taxon>Pyroglyphidae</taxon>
        <taxon>Dermatophagoidinae</taxon>
        <taxon>Dermatophagoides</taxon>
    </lineage>
</organism>
<gene>
    <name evidence="1" type="ORF">DERP_004110</name>
</gene>
<comment type="caution">
    <text evidence="1">The sequence shown here is derived from an EMBL/GenBank/DDBJ whole genome shotgun (WGS) entry which is preliminary data.</text>
</comment>
<evidence type="ECO:0000313" key="1">
    <source>
        <dbReference type="EMBL" id="KAH9418784.1"/>
    </source>
</evidence>
<keyword evidence="2" id="KW-1185">Reference proteome</keyword>
<dbReference type="EMBL" id="NJHN03000062">
    <property type="protein sequence ID" value="KAH9418784.1"/>
    <property type="molecule type" value="Genomic_DNA"/>
</dbReference>
<sequence length="185" mass="21547">MRMNNIVQDIKKLQDSLEKLYNTSSINYNGNIGQQQQQQQSSSTTSAHQQLLKDDIRILLDVLECPVFESIVNVQVDIFTDKKPLIKNSYQTFFNSKYSLQQLREQFINHPSLLPVDFDIDQTTLELKLNPNIPNDDNNNNNLSININQQQQLNKHHPPTSTSTTLKIKIMIKLEQQQQQQRQQQ</sequence>
<dbReference type="Proteomes" id="UP000887458">
    <property type="component" value="Unassembled WGS sequence"/>
</dbReference>
<name>A0ABQ8J863_DERPT</name>
<evidence type="ECO:0000313" key="2">
    <source>
        <dbReference type="Proteomes" id="UP000887458"/>
    </source>
</evidence>
<accession>A0ABQ8J863</accession>
<proteinExistence type="predicted"/>
<reference evidence="1 2" key="1">
    <citation type="journal article" date="2018" name="J. Allergy Clin. Immunol.">
        <title>High-quality assembly of Dermatophagoides pteronyssinus genome and transcriptome reveals a wide range of novel allergens.</title>
        <authorList>
            <person name="Liu X.Y."/>
            <person name="Yang K.Y."/>
            <person name="Wang M.Q."/>
            <person name="Kwok J.S."/>
            <person name="Zeng X."/>
            <person name="Yang Z."/>
            <person name="Xiao X.J."/>
            <person name="Lau C.P."/>
            <person name="Li Y."/>
            <person name="Huang Z.M."/>
            <person name="Ba J.G."/>
            <person name="Yim A.K."/>
            <person name="Ouyang C.Y."/>
            <person name="Ngai S.M."/>
            <person name="Chan T.F."/>
            <person name="Leung E.L."/>
            <person name="Liu L."/>
            <person name="Liu Z.G."/>
            <person name="Tsui S.K."/>
        </authorList>
    </citation>
    <scope>NUCLEOTIDE SEQUENCE [LARGE SCALE GENOMIC DNA]</scope>
    <source>
        <strain evidence="1">Derp</strain>
    </source>
</reference>
<protein>
    <submittedName>
        <fullName evidence="1">Uncharacterized protein</fullName>
    </submittedName>
</protein>
<reference evidence="1 2" key="2">
    <citation type="journal article" date="2022" name="Mol. Biol. Evol.">
        <title>Comparative Genomics Reveals Insights into the Divergent Evolution of Astigmatic Mites and Household Pest Adaptations.</title>
        <authorList>
            <person name="Xiong Q."/>
            <person name="Wan A.T."/>
            <person name="Liu X."/>
            <person name="Fung C.S."/>
            <person name="Xiao X."/>
            <person name="Malainual N."/>
            <person name="Hou J."/>
            <person name="Wang L."/>
            <person name="Wang M."/>
            <person name="Yang K.Y."/>
            <person name="Cui Y."/>
            <person name="Leung E.L."/>
            <person name="Nong W."/>
            <person name="Shin S.K."/>
            <person name="Au S.W."/>
            <person name="Jeong K.Y."/>
            <person name="Chew F.T."/>
            <person name="Hui J.H."/>
            <person name="Leung T.F."/>
            <person name="Tungtrongchitr A."/>
            <person name="Zhong N."/>
            <person name="Liu Z."/>
            <person name="Tsui S.K."/>
        </authorList>
    </citation>
    <scope>NUCLEOTIDE SEQUENCE [LARGE SCALE GENOMIC DNA]</scope>
    <source>
        <strain evidence="1">Derp</strain>
    </source>
</reference>